<feature type="chain" id="PRO_5002609713" evidence="2">
    <location>
        <begin position="24"/>
        <end position="60"/>
    </location>
</feature>
<evidence type="ECO:0000256" key="2">
    <source>
        <dbReference type="SAM" id="SignalP"/>
    </source>
</evidence>
<evidence type="ECO:0000313" key="4">
    <source>
        <dbReference type="Proteomes" id="UP000007104"/>
    </source>
</evidence>
<sequence>MMISKALIAALCLVSALGGSALTAVVVTNAAAPECAAVGNGHQDDQFRSRPNTRGPSEGF</sequence>
<proteinExistence type="predicted"/>
<feature type="compositionally biased region" description="Polar residues" evidence="1">
    <location>
        <begin position="49"/>
        <end position="60"/>
    </location>
</feature>
<organism evidence="3 4">
    <name type="scientific">Brucella suis biovar 1 (strain 1330)</name>
    <dbReference type="NCBI Taxonomy" id="204722"/>
    <lineage>
        <taxon>Bacteria</taxon>
        <taxon>Pseudomonadati</taxon>
        <taxon>Pseudomonadota</taxon>
        <taxon>Alphaproteobacteria</taxon>
        <taxon>Hyphomicrobiales</taxon>
        <taxon>Brucellaceae</taxon>
        <taxon>Brucella/Ochrobactrum group</taxon>
        <taxon>Brucella</taxon>
    </lineage>
</organism>
<keyword evidence="4" id="KW-1185">Reference proteome</keyword>
<feature type="signal peptide" evidence="2">
    <location>
        <begin position="1"/>
        <end position="23"/>
    </location>
</feature>
<keyword evidence="2" id="KW-0732">Signal</keyword>
<dbReference type="Proteomes" id="UP000007104">
    <property type="component" value="Chromosome II"/>
</dbReference>
<evidence type="ECO:0000313" key="3">
    <source>
        <dbReference type="EMBL" id="AEM19844.1"/>
    </source>
</evidence>
<dbReference type="RefSeq" id="WP_004690111.1">
    <property type="nucleotide sequence ID" value="NC_004311.2"/>
</dbReference>
<dbReference type="KEGG" id="bms:BRA0367"/>
<dbReference type="EMBL" id="CP002998">
    <property type="protein sequence ID" value="AEM19844.1"/>
    <property type="molecule type" value="Genomic_DNA"/>
</dbReference>
<feature type="region of interest" description="Disordered" evidence="1">
    <location>
        <begin position="40"/>
        <end position="60"/>
    </location>
</feature>
<reference evidence="3 4" key="1">
    <citation type="journal article" date="2011" name="J. Bacteriol.">
        <title>Revised genome sequence of Brucella suis 1330.</title>
        <authorList>
            <person name="Tae H."/>
            <person name="Shallom S."/>
            <person name="Settlage R."/>
            <person name="Preston D."/>
            <person name="Adams L.G."/>
            <person name="Garner H.R."/>
        </authorList>
    </citation>
    <scope>NUCLEOTIDE SEQUENCE [LARGE SCALE GENOMIC DNA]</scope>
    <source>
        <strain evidence="3 4">1330</strain>
    </source>
</reference>
<protein>
    <submittedName>
        <fullName evidence="3">Uncharacterized protein</fullName>
    </submittedName>
</protein>
<gene>
    <name evidence="3" type="ordered locus">BS1330_II0364</name>
</gene>
<name>A0A0H3G651_BRUSU</name>
<accession>A0A0H3G651</accession>
<dbReference type="PATRIC" id="fig|204722.21.peg.135"/>
<dbReference type="KEGG" id="bsi:BS1330_II0364"/>
<evidence type="ECO:0000256" key="1">
    <source>
        <dbReference type="SAM" id="MobiDB-lite"/>
    </source>
</evidence>
<dbReference type="HOGENOM" id="CLU_2934557_0_0_5"/>
<dbReference type="AlphaFoldDB" id="A0A0H3G651"/>
<dbReference type="GeneID" id="45053421"/>